<dbReference type="InterPro" id="IPR029058">
    <property type="entry name" value="AB_hydrolase_fold"/>
</dbReference>
<evidence type="ECO:0000313" key="2">
    <source>
        <dbReference type="EMBL" id="MDM0044565.1"/>
    </source>
</evidence>
<dbReference type="EMBL" id="JASZYV010000002">
    <property type="protein sequence ID" value="MDM0044565.1"/>
    <property type="molecule type" value="Genomic_DNA"/>
</dbReference>
<dbReference type="Gene3D" id="3.40.50.1820">
    <property type="entry name" value="alpha/beta hydrolase"/>
    <property type="match status" value="1"/>
</dbReference>
<reference evidence="2" key="1">
    <citation type="submission" date="2023-06" db="EMBL/GenBank/DDBJ databases">
        <authorList>
            <person name="Jiang Y."/>
            <person name="Liu Q."/>
        </authorList>
    </citation>
    <scope>NUCLEOTIDE SEQUENCE</scope>
    <source>
        <strain evidence="2">CGMCC 1.12089</strain>
    </source>
</reference>
<dbReference type="GO" id="GO:0016787">
    <property type="term" value="F:hydrolase activity"/>
    <property type="evidence" value="ECO:0007669"/>
    <property type="project" value="UniProtKB-KW"/>
</dbReference>
<name>A0ABT7N9E2_9BURK</name>
<dbReference type="InterPro" id="IPR022742">
    <property type="entry name" value="Hydrolase_4"/>
</dbReference>
<dbReference type="PANTHER" id="PTHR11614">
    <property type="entry name" value="PHOSPHOLIPASE-RELATED"/>
    <property type="match status" value="1"/>
</dbReference>
<sequence length="290" mass="31408">MRRAALASRDGETLALRQWPDTPGAPRALVHLCHGLGEHAGRYEHVARKLNGWGFAAQAHDHYGHGESSGPRGGLPHPLRLLEDLALVLDETRRMNPGLPIVLLGHSMGGLVAAEFVARRVRPVDALVLSSPALRPAMSTLQKRLIAVMLRLAPAFRVGNGLNADDLSHDRAVVQAYRSDPLNHDRICARLAHFLATHGEQVMAAAPQWSVPTLLLYAGADRLVMPQGSEEFARAAAPSASVVTREFAGYFHEIFNEVEAQAVFDELHAWLEAQLPAAAAASELGRSRVA</sequence>
<organism evidence="2 3">
    <name type="scientific">Variovorax dokdonensis</name>
    <dbReference type="NCBI Taxonomy" id="344883"/>
    <lineage>
        <taxon>Bacteria</taxon>
        <taxon>Pseudomonadati</taxon>
        <taxon>Pseudomonadota</taxon>
        <taxon>Betaproteobacteria</taxon>
        <taxon>Burkholderiales</taxon>
        <taxon>Comamonadaceae</taxon>
        <taxon>Variovorax</taxon>
    </lineage>
</organism>
<feature type="domain" description="Serine aminopeptidase S33" evidence="1">
    <location>
        <begin position="25"/>
        <end position="258"/>
    </location>
</feature>
<protein>
    <submittedName>
        <fullName evidence="2">Alpha/beta hydrolase</fullName>
    </submittedName>
</protein>
<accession>A0ABT7N9E2</accession>
<evidence type="ECO:0000313" key="3">
    <source>
        <dbReference type="Proteomes" id="UP001174908"/>
    </source>
</evidence>
<dbReference type="RefSeq" id="WP_286659691.1">
    <property type="nucleotide sequence ID" value="NZ_JASZYV010000002.1"/>
</dbReference>
<keyword evidence="2" id="KW-0378">Hydrolase</keyword>
<dbReference type="Proteomes" id="UP001174908">
    <property type="component" value="Unassembled WGS sequence"/>
</dbReference>
<dbReference type="SUPFAM" id="SSF53474">
    <property type="entry name" value="alpha/beta-Hydrolases"/>
    <property type="match status" value="1"/>
</dbReference>
<proteinExistence type="predicted"/>
<dbReference type="InterPro" id="IPR000073">
    <property type="entry name" value="AB_hydrolase_1"/>
</dbReference>
<dbReference type="InterPro" id="IPR051044">
    <property type="entry name" value="MAG_DAG_Lipase"/>
</dbReference>
<dbReference type="Pfam" id="PF12146">
    <property type="entry name" value="Hydrolase_4"/>
    <property type="match status" value="1"/>
</dbReference>
<comment type="caution">
    <text evidence="2">The sequence shown here is derived from an EMBL/GenBank/DDBJ whole genome shotgun (WGS) entry which is preliminary data.</text>
</comment>
<gene>
    <name evidence="2" type="ORF">QTH91_08745</name>
</gene>
<evidence type="ECO:0000259" key="1">
    <source>
        <dbReference type="Pfam" id="PF12146"/>
    </source>
</evidence>
<keyword evidence="3" id="KW-1185">Reference proteome</keyword>
<dbReference type="PRINTS" id="PR00111">
    <property type="entry name" value="ABHYDROLASE"/>
</dbReference>